<dbReference type="InterPro" id="IPR016181">
    <property type="entry name" value="Acyl_CoA_acyltransferase"/>
</dbReference>
<evidence type="ECO:0000313" key="3">
    <source>
        <dbReference type="Proteomes" id="UP000029964"/>
    </source>
</evidence>
<evidence type="ECO:0000313" key="2">
    <source>
        <dbReference type="EMBL" id="KFH48804.1"/>
    </source>
</evidence>
<dbReference type="Proteomes" id="UP000029964">
    <property type="component" value="Unassembled WGS sequence"/>
</dbReference>
<dbReference type="SUPFAM" id="SSF55729">
    <property type="entry name" value="Acyl-CoA N-acyltransferases (Nat)"/>
    <property type="match status" value="1"/>
</dbReference>
<accession>A0A086THH2</accession>
<protein>
    <recommendedName>
        <fullName evidence="1">N-acetyltransferase domain-containing protein</fullName>
    </recommendedName>
</protein>
<dbReference type="CDD" id="cd04301">
    <property type="entry name" value="NAT_SF"/>
    <property type="match status" value="1"/>
</dbReference>
<dbReference type="GO" id="GO:0016747">
    <property type="term" value="F:acyltransferase activity, transferring groups other than amino-acyl groups"/>
    <property type="evidence" value="ECO:0007669"/>
    <property type="project" value="InterPro"/>
</dbReference>
<dbReference type="Gene3D" id="3.40.630.30">
    <property type="match status" value="1"/>
</dbReference>
<comment type="caution">
    <text evidence="2">The sequence shown here is derived from an EMBL/GenBank/DDBJ whole genome shotgun (WGS) entry which is preliminary data.</text>
</comment>
<proteinExistence type="predicted"/>
<keyword evidence="3" id="KW-1185">Reference proteome</keyword>
<dbReference type="HOGENOM" id="CLU_099842_0_0_1"/>
<organism evidence="2 3">
    <name type="scientific">Hapsidospora chrysogenum (strain ATCC 11550 / CBS 779.69 / DSM 880 / IAM 14645 / JCM 23072 / IMI 49137)</name>
    <name type="common">Acremonium chrysogenum</name>
    <dbReference type="NCBI Taxonomy" id="857340"/>
    <lineage>
        <taxon>Eukaryota</taxon>
        <taxon>Fungi</taxon>
        <taxon>Dikarya</taxon>
        <taxon>Ascomycota</taxon>
        <taxon>Pezizomycotina</taxon>
        <taxon>Sordariomycetes</taxon>
        <taxon>Hypocreomycetidae</taxon>
        <taxon>Hypocreales</taxon>
        <taxon>Bionectriaceae</taxon>
        <taxon>Hapsidospora</taxon>
    </lineage>
</organism>
<dbReference type="AlphaFoldDB" id="A0A086THH2"/>
<feature type="domain" description="N-acetyltransferase" evidence="1">
    <location>
        <begin position="9"/>
        <end position="174"/>
    </location>
</feature>
<reference evidence="3" key="1">
    <citation type="journal article" date="2014" name="Genome Announc.">
        <title>Genome sequence and annotation of Acremonium chrysogenum, producer of the beta-lactam antibiotic cephalosporin C.</title>
        <authorList>
            <person name="Terfehr D."/>
            <person name="Dahlmann T.A."/>
            <person name="Specht T."/>
            <person name="Zadra I."/>
            <person name="Kuernsteiner H."/>
            <person name="Kueck U."/>
        </authorList>
    </citation>
    <scope>NUCLEOTIDE SEQUENCE [LARGE SCALE GENOMIC DNA]</scope>
    <source>
        <strain evidence="3">ATCC 11550 / CBS 779.69 / DSM 880 / IAM 14645 / JCM 23072 / IMI 49137</strain>
    </source>
</reference>
<gene>
    <name evidence="2" type="ORF">ACRE_003190</name>
</gene>
<dbReference type="Pfam" id="PF00583">
    <property type="entry name" value="Acetyltransf_1"/>
    <property type="match status" value="1"/>
</dbReference>
<dbReference type="InterPro" id="IPR000182">
    <property type="entry name" value="GNAT_dom"/>
</dbReference>
<dbReference type="PROSITE" id="PS51186">
    <property type="entry name" value="GNAT"/>
    <property type="match status" value="1"/>
</dbReference>
<name>A0A086THH2_HAPC1</name>
<evidence type="ECO:0000259" key="1">
    <source>
        <dbReference type="PROSITE" id="PS51186"/>
    </source>
</evidence>
<dbReference type="EMBL" id="JPKY01000002">
    <property type="protein sequence ID" value="KFH48804.1"/>
    <property type="molecule type" value="Genomic_DNA"/>
</dbReference>
<dbReference type="OrthoDB" id="2445945at2759"/>
<sequence length="175" mass="19797">MEACQPSKPSWRRLAESDIDSLMSVAEQVHPDLPESAHVFTERIKLFPQGCLALVDEHDRLCGYAISHPIRKGQPPALDTLLEELPSDEQEQQYYYIHDVAILSRVRGRGLAAECVKQLLEAAKSYEITCLISVYGTESFWSRFGFVPGPVGDRTAEKLRVYGEDAKYLVRSNRQ</sequence>